<dbReference type="InterPro" id="IPR046797">
    <property type="entry name" value="PDDEXK_12"/>
</dbReference>
<feature type="compositionally biased region" description="Low complexity" evidence="1">
    <location>
        <begin position="98"/>
        <end position="111"/>
    </location>
</feature>
<dbReference type="Pfam" id="PF20516">
    <property type="entry name" value="PDDEXK_12"/>
    <property type="match status" value="1"/>
</dbReference>
<evidence type="ECO:0000256" key="1">
    <source>
        <dbReference type="SAM" id="MobiDB-lite"/>
    </source>
</evidence>
<evidence type="ECO:0000313" key="4">
    <source>
        <dbReference type="Proteomes" id="UP000800093"/>
    </source>
</evidence>
<dbReference type="AlphaFoldDB" id="A0A9P4MZQ3"/>
<comment type="caution">
    <text evidence="3">The sequence shown here is derived from an EMBL/GenBank/DDBJ whole genome shotgun (WGS) entry which is preliminary data.</text>
</comment>
<organism evidence="3 4">
    <name type="scientific">Lojkania enalia</name>
    <dbReference type="NCBI Taxonomy" id="147567"/>
    <lineage>
        <taxon>Eukaryota</taxon>
        <taxon>Fungi</taxon>
        <taxon>Dikarya</taxon>
        <taxon>Ascomycota</taxon>
        <taxon>Pezizomycotina</taxon>
        <taxon>Dothideomycetes</taxon>
        <taxon>Pleosporomycetidae</taxon>
        <taxon>Pleosporales</taxon>
        <taxon>Pleosporales incertae sedis</taxon>
        <taxon>Lojkania</taxon>
    </lineage>
</organism>
<gene>
    <name evidence="3" type="ORF">CC78DRAFT_568654</name>
</gene>
<protein>
    <recommendedName>
        <fullName evidence="2">PD-(D/E)XK nuclease-like domain-containing protein</fullName>
    </recommendedName>
</protein>
<feature type="domain" description="PD-(D/E)XK nuclease-like" evidence="2">
    <location>
        <begin position="199"/>
        <end position="429"/>
    </location>
</feature>
<keyword evidence="4" id="KW-1185">Reference proteome</keyword>
<feature type="compositionally biased region" description="Basic residues" evidence="1">
    <location>
        <begin position="112"/>
        <end position="125"/>
    </location>
</feature>
<reference evidence="4" key="1">
    <citation type="journal article" date="2020" name="Stud. Mycol.">
        <title>101 Dothideomycetes genomes: A test case for predicting lifestyles and emergence of pathogens.</title>
        <authorList>
            <person name="Haridas S."/>
            <person name="Albert R."/>
            <person name="Binder M."/>
            <person name="Bloem J."/>
            <person name="LaButti K."/>
            <person name="Salamov A."/>
            <person name="Andreopoulos B."/>
            <person name="Baker S."/>
            <person name="Barry K."/>
            <person name="Bills G."/>
            <person name="Bluhm B."/>
            <person name="Cannon C."/>
            <person name="Castanera R."/>
            <person name="Culley D."/>
            <person name="Daum C."/>
            <person name="Ezra D."/>
            <person name="Gonzalez J."/>
            <person name="Henrissat B."/>
            <person name="Kuo A."/>
            <person name="Liang C."/>
            <person name="Lipzen A."/>
            <person name="Lutzoni F."/>
            <person name="Magnuson J."/>
            <person name="Mondo S."/>
            <person name="Nolan M."/>
            <person name="Ohm R."/>
            <person name="Pangilinan J."/>
            <person name="Park H.-J."/>
            <person name="Ramirez L."/>
            <person name="Alfaro M."/>
            <person name="Sun H."/>
            <person name="Tritt A."/>
            <person name="Yoshinaga Y."/>
            <person name="Zwiers L.-H."/>
            <person name="Turgeon B."/>
            <person name="Goodwin S."/>
            <person name="Spatafora J."/>
            <person name="Crous P."/>
            <person name="Grigoriev I."/>
        </authorList>
    </citation>
    <scope>NUCLEOTIDE SEQUENCE [LARGE SCALE GENOMIC DNA]</scope>
    <source>
        <strain evidence="4">CBS 304.66</strain>
    </source>
</reference>
<accession>A0A9P4MZQ3</accession>
<dbReference type="OrthoDB" id="3790799at2759"/>
<feature type="region of interest" description="Disordered" evidence="1">
    <location>
        <begin position="30"/>
        <end position="126"/>
    </location>
</feature>
<evidence type="ECO:0000313" key="3">
    <source>
        <dbReference type="EMBL" id="KAF2264000.1"/>
    </source>
</evidence>
<sequence>MPVATWLCKETIQPLLSSLDAHHDPVSSWLSYAPSPPPSIASGGKRKRLKSKQIANEMSSRDSSPPKRRRLEGDEYSSCAIEDVESTPRAKSRVAIESPSPSSSSRTTQSSHSRRSTSPKKKQPLRKMAYLSLLPNPVVMKSIDDTTATPPNELEDIVLRLRRIGRGLGVISRSEKNEMASMSSNRSFRQIYNDELVFVDDVDRASLGPCPHPHEVAKAVSLATECESNEHSESSWNGRVHTYLLDLALYNEMFHGKARIEPDSLLPIDYAGLPLESKMVDFAVYLDSDDITHDALRQLAARDPFSTASWNHTYYPPLQKRPLAMSIETKLTERDWDAAKIQMSIWVTAQLNKLEQMVAQDGGGLPGLSFLPIIVTQGHEWYFLAATRSKRETVLWERILLGSTQNVLGVYQIIAALQVLGRWCEEVYRPWFRRHVIVLPEFCLTLESSQQTWRSRMSVTATPNHCVDDLHGTSTLVINLLRLISIT</sequence>
<dbReference type="Proteomes" id="UP000800093">
    <property type="component" value="Unassembled WGS sequence"/>
</dbReference>
<dbReference type="EMBL" id="ML986620">
    <property type="protein sequence ID" value="KAF2264000.1"/>
    <property type="molecule type" value="Genomic_DNA"/>
</dbReference>
<name>A0A9P4MZQ3_9PLEO</name>
<evidence type="ECO:0000259" key="2">
    <source>
        <dbReference type="Pfam" id="PF20516"/>
    </source>
</evidence>
<proteinExistence type="predicted"/>